<evidence type="ECO:0000313" key="3">
    <source>
        <dbReference type="Proteomes" id="UP001595896"/>
    </source>
</evidence>
<sequence length="245" mass="27348">MKPAIVAHRGFSRAFPENTMIAFREAVAAGAEGIELDVQLTADDELVIIHDHTLDRTTDGHGAVNQSTLKQLSGLSAGSWFDHKFASERVPALQEVLKWAQPQNIQLNIELKHLPEDRERTAMEAVNLLQKYPQRRRPVFSSFDHPVLPMLKGAEADTALLSLGAVLEPDRYKKEHGITGLHIQYTMMTPAEICELEKRGMAVRVYTVNHPDDLEKLCRTGCTAVITDDPALALRIRTTVEHSVK</sequence>
<dbReference type="InterPro" id="IPR030395">
    <property type="entry name" value="GP_PDE_dom"/>
</dbReference>
<gene>
    <name evidence="2" type="ORF">ACFO4L_05820</name>
</gene>
<dbReference type="Gene3D" id="3.20.20.190">
    <property type="entry name" value="Phosphatidylinositol (PI) phosphodiesterase"/>
    <property type="match status" value="1"/>
</dbReference>
<feature type="domain" description="GP-PDE" evidence="1">
    <location>
        <begin position="3"/>
        <end position="237"/>
    </location>
</feature>
<keyword evidence="3" id="KW-1185">Reference proteome</keyword>
<reference evidence="3" key="1">
    <citation type="journal article" date="2019" name="Int. J. Syst. Evol. Microbiol.">
        <title>The Global Catalogue of Microorganisms (GCM) 10K type strain sequencing project: providing services to taxonomists for standard genome sequencing and annotation.</title>
        <authorList>
            <consortium name="The Broad Institute Genomics Platform"/>
            <consortium name="The Broad Institute Genome Sequencing Center for Infectious Disease"/>
            <person name="Wu L."/>
            <person name="Ma J."/>
        </authorList>
    </citation>
    <scope>NUCLEOTIDE SEQUENCE [LARGE SCALE GENOMIC DNA]</scope>
    <source>
        <strain evidence="3">JCM 12165</strain>
    </source>
</reference>
<evidence type="ECO:0000313" key="2">
    <source>
        <dbReference type="EMBL" id="MFC4736101.1"/>
    </source>
</evidence>
<dbReference type="PANTHER" id="PTHR46211">
    <property type="entry name" value="GLYCEROPHOSPHORYL DIESTER PHOSPHODIESTERASE"/>
    <property type="match status" value="1"/>
</dbReference>
<dbReference type="EMBL" id="JBHSGK010000004">
    <property type="protein sequence ID" value="MFC4736101.1"/>
    <property type="molecule type" value="Genomic_DNA"/>
</dbReference>
<proteinExistence type="predicted"/>
<name>A0ABV9NT78_9BACI</name>
<dbReference type="PANTHER" id="PTHR46211:SF14">
    <property type="entry name" value="GLYCEROPHOSPHODIESTER PHOSPHODIESTERASE"/>
    <property type="match status" value="1"/>
</dbReference>
<dbReference type="Proteomes" id="UP001595896">
    <property type="component" value="Unassembled WGS sequence"/>
</dbReference>
<protein>
    <submittedName>
        <fullName evidence="2">Glycerophosphodiester phosphodiesterase</fullName>
    </submittedName>
</protein>
<dbReference type="PROSITE" id="PS51704">
    <property type="entry name" value="GP_PDE"/>
    <property type="match status" value="1"/>
</dbReference>
<evidence type="ECO:0000259" key="1">
    <source>
        <dbReference type="PROSITE" id="PS51704"/>
    </source>
</evidence>
<dbReference type="InterPro" id="IPR017946">
    <property type="entry name" value="PLC-like_Pdiesterase_TIM-brl"/>
</dbReference>
<dbReference type="SUPFAM" id="SSF51695">
    <property type="entry name" value="PLC-like phosphodiesterases"/>
    <property type="match status" value="1"/>
</dbReference>
<comment type="caution">
    <text evidence="2">The sequence shown here is derived from an EMBL/GenBank/DDBJ whole genome shotgun (WGS) entry which is preliminary data.</text>
</comment>
<dbReference type="Pfam" id="PF03009">
    <property type="entry name" value="GDPD"/>
    <property type="match status" value="1"/>
</dbReference>
<dbReference type="RefSeq" id="WP_377908758.1">
    <property type="nucleotide sequence ID" value="NZ_JBHSGK010000004.1"/>
</dbReference>
<organism evidence="2 3">
    <name type="scientific">Bacillus daqingensis</name>
    <dbReference type="NCBI Taxonomy" id="872396"/>
    <lineage>
        <taxon>Bacteria</taxon>
        <taxon>Bacillati</taxon>
        <taxon>Bacillota</taxon>
        <taxon>Bacilli</taxon>
        <taxon>Bacillales</taxon>
        <taxon>Bacillaceae</taxon>
        <taxon>Bacillus</taxon>
    </lineage>
</organism>
<accession>A0ABV9NT78</accession>